<dbReference type="GO" id="GO:0000976">
    <property type="term" value="F:transcription cis-regulatory region binding"/>
    <property type="evidence" value="ECO:0007669"/>
    <property type="project" value="TreeGrafter"/>
</dbReference>
<dbReference type="CDD" id="cd06296">
    <property type="entry name" value="PBP1_CatR-like"/>
    <property type="match status" value="1"/>
</dbReference>
<dbReference type="PANTHER" id="PTHR30146">
    <property type="entry name" value="LACI-RELATED TRANSCRIPTIONAL REPRESSOR"/>
    <property type="match status" value="1"/>
</dbReference>
<protein>
    <submittedName>
        <fullName evidence="6">LacI family transcriptional regulator</fullName>
    </submittedName>
</protein>
<dbReference type="Gene3D" id="1.10.260.40">
    <property type="entry name" value="lambda repressor-like DNA-binding domains"/>
    <property type="match status" value="1"/>
</dbReference>
<dbReference type="InterPro" id="IPR000843">
    <property type="entry name" value="HTH_LacI"/>
</dbReference>
<organism evidence="6 7">
    <name type="scientific">Actinomadura montaniterrae</name>
    <dbReference type="NCBI Taxonomy" id="1803903"/>
    <lineage>
        <taxon>Bacteria</taxon>
        <taxon>Bacillati</taxon>
        <taxon>Actinomycetota</taxon>
        <taxon>Actinomycetes</taxon>
        <taxon>Streptosporangiales</taxon>
        <taxon>Thermomonosporaceae</taxon>
        <taxon>Actinomadura</taxon>
    </lineage>
</organism>
<dbReference type="PROSITE" id="PS50932">
    <property type="entry name" value="HTH_LACI_2"/>
    <property type="match status" value="1"/>
</dbReference>
<dbReference type="InterPro" id="IPR046335">
    <property type="entry name" value="LacI/GalR-like_sensor"/>
</dbReference>
<feature type="compositionally biased region" description="Pro residues" evidence="4">
    <location>
        <begin position="336"/>
        <end position="348"/>
    </location>
</feature>
<evidence type="ECO:0000256" key="1">
    <source>
        <dbReference type="ARBA" id="ARBA00023015"/>
    </source>
</evidence>
<reference evidence="6 7" key="1">
    <citation type="submission" date="2019-09" db="EMBL/GenBank/DDBJ databases">
        <title>Actinomadura physcomitrii sp. nov., a novel actinomycete isolated from moss [Physcomitrium sphaericum (Ludw) Fuernr].</title>
        <authorList>
            <person name="Liu C."/>
            <person name="Zhuang X."/>
        </authorList>
    </citation>
    <scope>NUCLEOTIDE SEQUENCE [LARGE SCALE GENOMIC DNA]</scope>
    <source>
        <strain evidence="6 7">CYP1-1B</strain>
    </source>
</reference>
<dbReference type="InterPro" id="IPR028082">
    <property type="entry name" value="Peripla_BP_I"/>
</dbReference>
<dbReference type="SMART" id="SM00354">
    <property type="entry name" value="HTH_LACI"/>
    <property type="match status" value="1"/>
</dbReference>
<dbReference type="Proteomes" id="UP000483004">
    <property type="component" value="Unassembled WGS sequence"/>
</dbReference>
<dbReference type="EMBL" id="WBMR01000266">
    <property type="protein sequence ID" value="KAB2362821.1"/>
    <property type="molecule type" value="Genomic_DNA"/>
</dbReference>
<keyword evidence="2" id="KW-0238">DNA-binding</keyword>
<name>A0A6L3VHZ8_9ACTN</name>
<evidence type="ECO:0000313" key="6">
    <source>
        <dbReference type="EMBL" id="KAB2362821.1"/>
    </source>
</evidence>
<evidence type="ECO:0000259" key="5">
    <source>
        <dbReference type="PROSITE" id="PS50932"/>
    </source>
</evidence>
<dbReference type="Gene3D" id="3.40.50.2300">
    <property type="match status" value="2"/>
</dbReference>
<feature type="region of interest" description="Disordered" evidence="4">
    <location>
        <begin position="330"/>
        <end position="354"/>
    </location>
</feature>
<evidence type="ECO:0000256" key="2">
    <source>
        <dbReference type="ARBA" id="ARBA00023125"/>
    </source>
</evidence>
<dbReference type="RefSeq" id="WP_151546311.1">
    <property type="nucleotide sequence ID" value="NZ_WBMR01000266.1"/>
</dbReference>
<keyword evidence="7" id="KW-1185">Reference proteome</keyword>
<dbReference type="SUPFAM" id="SSF53822">
    <property type="entry name" value="Periplasmic binding protein-like I"/>
    <property type="match status" value="1"/>
</dbReference>
<evidence type="ECO:0000256" key="3">
    <source>
        <dbReference type="ARBA" id="ARBA00023163"/>
    </source>
</evidence>
<dbReference type="Pfam" id="PF13377">
    <property type="entry name" value="Peripla_BP_3"/>
    <property type="match status" value="1"/>
</dbReference>
<evidence type="ECO:0000313" key="7">
    <source>
        <dbReference type="Proteomes" id="UP000483004"/>
    </source>
</evidence>
<gene>
    <name evidence="6" type="ORF">F9B16_44480</name>
</gene>
<accession>A0A6L3VHZ8</accession>
<dbReference type="InterPro" id="IPR010982">
    <property type="entry name" value="Lambda_DNA-bd_dom_sf"/>
</dbReference>
<dbReference type="GO" id="GO:0003700">
    <property type="term" value="F:DNA-binding transcription factor activity"/>
    <property type="evidence" value="ECO:0007669"/>
    <property type="project" value="TreeGrafter"/>
</dbReference>
<dbReference type="OrthoDB" id="3227375at2"/>
<dbReference type="PANTHER" id="PTHR30146:SF153">
    <property type="entry name" value="LACTOSE OPERON REPRESSOR"/>
    <property type="match status" value="1"/>
</dbReference>
<feature type="domain" description="HTH lacI-type" evidence="5">
    <location>
        <begin position="8"/>
        <end position="63"/>
    </location>
</feature>
<dbReference type="Pfam" id="PF00356">
    <property type="entry name" value="LacI"/>
    <property type="match status" value="1"/>
</dbReference>
<keyword evidence="3" id="KW-0804">Transcription</keyword>
<dbReference type="SUPFAM" id="SSF47413">
    <property type="entry name" value="lambda repressor-like DNA-binding domains"/>
    <property type="match status" value="1"/>
</dbReference>
<dbReference type="CDD" id="cd01392">
    <property type="entry name" value="HTH_LacI"/>
    <property type="match status" value="1"/>
</dbReference>
<evidence type="ECO:0000256" key="4">
    <source>
        <dbReference type="SAM" id="MobiDB-lite"/>
    </source>
</evidence>
<dbReference type="AlphaFoldDB" id="A0A6L3VHZ8"/>
<keyword evidence="1" id="KW-0805">Transcription regulation</keyword>
<sequence>MPDPPSRPTLAVIAAEAGVSPATVSKVLNGRTDVAAATRERVEALLRTHNYPGPGGVARRARRSGLIDLVLAGLDSPWAVEILRGVEAECAEHGTGVVVSLVRDDDARPPSWQNLPALHHSDGVILVTSRMTHRQRAQLEKAGVGLVLVDPVNLPDTDIASVGATNWAGGLAATEHLIGLGHRRIGMIGGPADMLCTQARVDGYRTALERAGIEVDKDLVRYGDFHHRGGFARTRELLELPDPPTAIFAGSDEQAMGAYQAARLAGLRIPEDLSVVGFDDLPTCEWLSPPLTTVRQPLEEMGRVAARTLLQLLDGRPPLTPRVELATDLRVRGSTAPPPRTTPLPTPPARTEER</sequence>
<comment type="caution">
    <text evidence="6">The sequence shown here is derived from an EMBL/GenBank/DDBJ whole genome shotgun (WGS) entry which is preliminary data.</text>
</comment>
<proteinExistence type="predicted"/>